<name>G0NQ99_CAEBE</name>
<dbReference type="Gene3D" id="2.120.10.80">
    <property type="entry name" value="Kelch-type beta propeller"/>
    <property type="match status" value="1"/>
</dbReference>
<evidence type="ECO:0000313" key="3">
    <source>
        <dbReference type="Proteomes" id="UP000008068"/>
    </source>
</evidence>
<dbReference type="HOGENOM" id="CLU_673049_0_0_1"/>
<dbReference type="InterPro" id="IPR006652">
    <property type="entry name" value="Kelch_1"/>
</dbReference>
<dbReference type="InterPro" id="IPR015915">
    <property type="entry name" value="Kelch-typ_b-propeller"/>
</dbReference>
<dbReference type="InParanoid" id="G0NQ99"/>
<dbReference type="STRING" id="135651.G0NQ99"/>
<dbReference type="eggNOG" id="KOG4441">
    <property type="taxonomic scope" value="Eukaryota"/>
</dbReference>
<dbReference type="OMA" id="CENCESA"/>
<evidence type="ECO:0000313" key="2">
    <source>
        <dbReference type="EMBL" id="EGT35532.1"/>
    </source>
</evidence>
<sequence length="409" mass="46134">MSNFNVSCIKCGRKSEQLRCCFTCAVVSGVLRYDEVKKDYILNLENTELVLQQAREMVTCENCESAEHMDHDSVLISKLTSGMESLALEKSLRNSLSSIVGFNLPNDVWRSMTRAITESDVPHNGYALYKIIKENLIKEAPIFVADRKQTFRESLLIGSFNPTDNSWTSIGRMPGPKVNYGVAINKSSQVAIFGGMYNGEFLRSVEVYDGEANVRRTCNPMKHCRTRPFGCFHNHDLYVAGGFDQNYLNSVEILNVQSGASTEAPSLKIPRADAALVPWNGEIFVLGGFNGKTYEKMIEKLNEQSQEFESFASMEGGRAGFGACEFRGRIYIAGGWNTTSNTLRSVRSFDPKTKTWRDEPSMNKVRKYFILHSTSEAIYAIRGCANNWVLIKEVERFDPDRMEWTVIPI</sequence>
<dbReference type="SUPFAM" id="SSF117281">
    <property type="entry name" value="Kelch motif"/>
    <property type="match status" value="1"/>
</dbReference>
<dbReference type="SMART" id="SM00612">
    <property type="entry name" value="Kelch"/>
    <property type="match status" value="4"/>
</dbReference>
<dbReference type="Pfam" id="PF01344">
    <property type="entry name" value="Kelch_1"/>
    <property type="match status" value="3"/>
</dbReference>
<dbReference type="PANTHER" id="PTHR45632:SF17">
    <property type="entry name" value="KELCH-LIKE PROTEIN 31"/>
    <property type="match status" value="1"/>
</dbReference>
<dbReference type="OrthoDB" id="5803581at2759"/>
<dbReference type="PANTHER" id="PTHR45632">
    <property type="entry name" value="LD33804P"/>
    <property type="match status" value="1"/>
</dbReference>
<accession>G0NQ99</accession>
<dbReference type="AlphaFoldDB" id="G0NQ99"/>
<protein>
    <submittedName>
        <fullName evidence="2">Uncharacterized protein</fullName>
    </submittedName>
</protein>
<keyword evidence="1" id="KW-0880">Kelch repeat</keyword>
<evidence type="ECO:0000256" key="1">
    <source>
        <dbReference type="ARBA" id="ARBA00022441"/>
    </source>
</evidence>
<dbReference type="EMBL" id="GL379923">
    <property type="protein sequence ID" value="EGT35532.1"/>
    <property type="molecule type" value="Genomic_DNA"/>
</dbReference>
<organism evidence="3">
    <name type="scientific">Caenorhabditis brenneri</name>
    <name type="common">Nematode worm</name>
    <dbReference type="NCBI Taxonomy" id="135651"/>
    <lineage>
        <taxon>Eukaryota</taxon>
        <taxon>Metazoa</taxon>
        <taxon>Ecdysozoa</taxon>
        <taxon>Nematoda</taxon>
        <taxon>Chromadorea</taxon>
        <taxon>Rhabditida</taxon>
        <taxon>Rhabditina</taxon>
        <taxon>Rhabditomorpha</taxon>
        <taxon>Rhabditoidea</taxon>
        <taxon>Rhabditidae</taxon>
        <taxon>Peloderinae</taxon>
        <taxon>Caenorhabditis</taxon>
    </lineage>
</organism>
<gene>
    <name evidence="2" type="ORF">CAEBREN_02642</name>
</gene>
<proteinExistence type="predicted"/>
<dbReference type="Proteomes" id="UP000008068">
    <property type="component" value="Unassembled WGS sequence"/>
</dbReference>
<reference evidence="3" key="1">
    <citation type="submission" date="2011-07" db="EMBL/GenBank/DDBJ databases">
        <authorList>
            <consortium name="Caenorhabditis brenneri Sequencing and Analysis Consortium"/>
            <person name="Wilson R.K."/>
        </authorList>
    </citation>
    <scope>NUCLEOTIDE SEQUENCE [LARGE SCALE GENOMIC DNA]</scope>
    <source>
        <strain evidence="3">PB2801</strain>
    </source>
</reference>
<keyword evidence="3" id="KW-1185">Reference proteome</keyword>